<accession>A0A8H3L0B5</accession>
<comment type="caution">
    <text evidence="1">The sequence shown here is derived from an EMBL/GenBank/DDBJ whole genome shotgun (WGS) entry which is preliminary data.</text>
</comment>
<proteinExistence type="predicted"/>
<evidence type="ECO:0000313" key="1">
    <source>
        <dbReference type="EMBL" id="GES77741.1"/>
    </source>
</evidence>
<dbReference type="Proteomes" id="UP000615446">
    <property type="component" value="Unassembled WGS sequence"/>
</dbReference>
<gene>
    <name evidence="1" type="ORF">RCL2_000507900</name>
</gene>
<sequence length="282" mass="32424">MSNKNIDILRIWPDDNAIYDAIKTAYNDAARFIKTLGIKLDDDFDIDNVSGLDFNNDEFKLDNLNKNSFTNSSKVELDYILSTNKLSSLIEFQQNELFYTNGLMNISQIIQARTSHNTFLRSERPCKNRILNNFSEKMVLQNQQLGHEKKDGQEEKIWKILDYLNTLMGSIFLGKILLLYRSISMRHAYVSFSQDIDSLSYISVATFANTDGNFFSQICKSGGNIFAHIIPKQVIYHFDNSCLDVNNVANLPSRLCLEENSWKIFNFFSQKHVISVMATIFG</sequence>
<name>A0A8H3L0B5_9GLOM</name>
<dbReference type="OrthoDB" id="2335531at2759"/>
<dbReference type="EMBL" id="BLAL01000033">
    <property type="protein sequence ID" value="GES77741.1"/>
    <property type="molecule type" value="Genomic_DNA"/>
</dbReference>
<evidence type="ECO:0000313" key="2">
    <source>
        <dbReference type="Proteomes" id="UP000615446"/>
    </source>
</evidence>
<reference evidence="1" key="1">
    <citation type="submission" date="2019-10" db="EMBL/GenBank/DDBJ databases">
        <title>Conservation and host-specific expression of non-tandemly repeated heterogenous ribosome RNA gene in arbuscular mycorrhizal fungi.</title>
        <authorList>
            <person name="Maeda T."/>
            <person name="Kobayashi Y."/>
            <person name="Nakagawa T."/>
            <person name="Ezawa T."/>
            <person name="Yamaguchi K."/>
            <person name="Bino T."/>
            <person name="Nishimoto Y."/>
            <person name="Shigenobu S."/>
            <person name="Kawaguchi M."/>
        </authorList>
    </citation>
    <scope>NUCLEOTIDE SEQUENCE</scope>
    <source>
        <strain evidence="1">HR1</strain>
    </source>
</reference>
<protein>
    <submittedName>
        <fullName evidence="1">Uncharacterized protein</fullName>
    </submittedName>
</protein>
<organism evidence="1 2">
    <name type="scientific">Rhizophagus clarus</name>
    <dbReference type="NCBI Taxonomy" id="94130"/>
    <lineage>
        <taxon>Eukaryota</taxon>
        <taxon>Fungi</taxon>
        <taxon>Fungi incertae sedis</taxon>
        <taxon>Mucoromycota</taxon>
        <taxon>Glomeromycotina</taxon>
        <taxon>Glomeromycetes</taxon>
        <taxon>Glomerales</taxon>
        <taxon>Glomeraceae</taxon>
        <taxon>Rhizophagus</taxon>
    </lineage>
</organism>
<dbReference type="AlphaFoldDB" id="A0A8H3L0B5"/>